<organism evidence="13 14">
    <name type="scientific">Azohydromonas caseinilytica</name>
    <dbReference type="NCBI Taxonomy" id="2728836"/>
    <lineage>
        <taxon>Bacteria</taxon>
        <taxon>Pseudomonadati</taxon>
        <taxon>Pseudomonadota</taxon>
        <taxon>Betaproteobacteria</taxon>
        <taxon>Burkholderiales</taxon>
        <taxon>Sphaerotilaceae</taxon>
        <taxon>Azohydromonas</taxon>
    </lineage>
</organism>
<evidence type="ECO:0000256" key="3">
    <source>
        <dbReference type="ARBA" id="ARBA00012744"/>
    </source>
</evidence>
<dbReference type="AlphaFoldDB" id="A0A848F8D3"/>
<dbReference type="PRINTS" id="PR00131">
    <property type="entry name" value="GLHYDRLASE1"/>
</dbReference>
<accession>A0A848F8D3</accession>
<proteinExistence type="inferred from homology"/>
<feature type="binding site" evidence="10">
    <location>
        <begin position="447"/>
        <end position="448"/>
    </location>
    <ligand>
        <name>substrate</name>
    </ligand>
</feature>
<feature type="active site" description="Proton donor" evidence="9">
    <location>
        <position position="203"/>
    </location>
</feature>
<dbReference type="PANTHER" id="PTHR10353:SF36">
    <property type="entry name" value="LP05116P"/>
    <property type="match status" value="1"/>
</dbReference>
<name>A0A848F8D3_9BURK</name>
<dbReference type="GO" id="GO:0030245">
    <property type="term" value="P:cellulose catabolic process"/>
    <property type="evidence" value="ECO:0007669"/>
    <property type="project" value="UniProtKB-KW"/>
</dbReference>
<evidence type="ECO:0000256" key="10">
    <source>
        <dbReference type="PIRSR" id="PIRSR617736-2"/>
    </source>
</evidence>
<evidence type="ECO:0000256" key="9">
    <source>
        <dbReference type="PIRSR" id="PIRSR617736-1"/>
    </source>
</evidence>
<keyword evidence="12" id="KW-0732">Signal</keyword>
<feature type="binding site" evidence="10">
    <location>
        <position position="202"/>
    </location>
    <ligand>
        <name>substrate</name>
    </ligand>
</feature>
<dbReference type="GO" id="GO:0005829">
    <property type="term" value="C:cytosol"/>
    <property type="evidence" value="ECO:0007669"/>
    <property type="project" value="TreeGrafter"/>
</dbReference>
<dbReference type="PROSITE" id="PS00653">
    <property type="entry name" value="GLYCOSYL_HYDROL_F1_2"/>
    <property type="match status" value="1"/>
</dbReference>
<evidence type="ECO:0000256" key="1">
    <source>
        <dbReference type="ARBA" id="ARBA00000448"/>
    </source>
</evidence>
<dbReference type="SUPFAM" id="SSF51445">
    <property type="entry name" value="(Trans)glycosidases"/>
    <property type="match status" value="1"/>
</dbReference>
<evidence type="ECO:0000256" key="8">
    <source>
        <dbReference type="ARBA" id="ARBA00023326"/>
    </source>
</evidence>
<dbReference type="NCBIfam" id="TIGR03356">
    <property type="entry name" value="BGL"/>
    <property type="match status" value="1"/>
</dbReference>
<reference evidence="13 14" key="1">
    <citation type="submission" date="2020-04" db="EMBL/GenBank/DDBJ databases">
        <title>Azohydromonas sp. isolated from soil.</title>
        <authorList>
            <person name="Dahal R.H."/>
        </authorList>
    </citation>
    <scope>NUCLEOTIDE SEQUENCE [LARGE SCALE GENOMIC DNA]</scope>
    <source>
        <strain evidence="13 14">G-1-1-14</strain>
    </source>
</reference>
<feature type="binding site" evidence="10">
    <location>
        <position position="157"/>
    </location>
    <ligand>
        <name>substrate</name>
    </ligand>
</feature>
<evidence type="ECO:0000256" key="4">
    <source>
        <dbReference type="ARBA" id="ARBA00022801"/>
    </source>
</evidence>
<dbReference type="Proteomes" id="UP000574067">
    <property type="component" value="Unassembled WGS sequence"/>
</dbReference>
<dbReference type="InterPro" id="IPR006311">
    <property type="entry name" value="TAT_signal"/>
</dbReference>
<evidence type="ECO:0000256" key="11">
    <source>
        <dbReference type="RuleBase" id="RU361175"/>
    </source>
</evidence>
<feature type="chain" id="PRO_5032690902" description="Beta-glucosidase" evidence="12">
    <location>
        <begin position="22"/>
        <end position="488"/>
    </location>
</feature>
<dbReference type="Gene3D" id="3.20.20.80">
    <property type="entry name" value="Glycosidases"/>
    <property type="match status" value="1"/>
</dbReference>
<evidence type="ECO:0000256" key="5">
    <source>
        <dbReference type="ARBA" id="ARBA00023001"/>
    </source>
</evidence>
<dbReference type="PROSITE" id="PS51318">
    <property type="entry name" value="TAT"/>
    <property type="match status" value="1"/>
</dbReference>
<dbReference type="PANTHER" id="PTHR10353">
    <property type="entry name" value="GLYCOSYL HYDROLASE"/>
    <property type="match status" value="1"/>
</dbReference>
<keyword evidence="14" id="KW-1185">Reference proteome</keyword>
<feature type="signal peptide" evidence="12">
    <location>
        <begin position="1"/>
        <end position="21"/>
    </location>
</feature>
<comment type="similarity">
    <text evidence="2 11">Belongs to the glycosyl hydrolase 1 family.</text>
</comment>
<dbReference type="EC" id="3.2.1.21" evidence="3 11"/>
<dbReference type="EMBL" id="JABBFW010000010">
    <property type="protein sequence ID" value="NML16397.1"/>
    <property type="molecule type" value="Genomic_DNA"/>
</dbReference>
<dbReference type="InterPro" id="IPR033132">
    <property type="entry name" value="GH_1_N_CS"/>
</dbReference>
<dbReference type="InterPro" id="IPR017853">
    <property type="entry name" value="GH"/>
</dbReference>
<keyword evidence="5" id="KW-0136">Cellulose degradation</keyword>
<dbReference type="FunFam" id="3.20.20.80:FF:000004">
    <property type="entry name" value="Beta-glucosidase 6-phospho-beta-glucosidase"/>
    <property type="match status" value="1"/>
</dbReference>
<feature type="binding site" evidence="10">
    <location>
        <position position="440"/>
    </location>
    <ligand>
        <name>substrate</name>
    </ligand>
</feature>
<comment type="caution">
    <text evidence="13">The sequence shown here is derived from an EMBL/GenBank/DDBJ whole genome shotgun (WGS) entry which is preliminary data.</text>
</comment>
<dbReference type="InterPro" id="IPR017736">
    <property type="entry name" value="Glyco_hydro_1_beta-glucosidase"/>
</dbReference>
<evidence type="ECO:0000256" key="6">
    <source>
        <dbReference type="ARBA" id="ARBA00023277"/>
    </source>
</evidence>
<feature type="binding site" evidence="10">
    <location>
        <position position="333"/>
    </location>
    <ligand>
        <name>substrate</name>
    </ligand>
</feature>
<evidence type="ECO:0000256" key="12">
    <source>
        <dbReference type="SAM" id="SignalP"/>
    </source>
</evidence>
<evidence type="ECO:0000313" key="13">
    <source>
        <dbReference type="EMBL" id="NML16397.1"/>
    </source>
</evidence>
<keyword evidence="6" id="KW-0119">Carbohydrate metabolism</keyword>
<protein>
    <recommendedName>
        <fullName evidence="3 11">Beta-glucosidase</fullName>
        <ecNumber evidence="3 11">3.2.1.21</ecNumber>
    </recommendedName>
</protein>
<feature type="active site" description="Nucleophile" evidence="9">
    <location>
        <position position="393"/>
    </location>
</feature>
<evidence type="ECO:0000313" key="14">
    <source>
        <dbReference type="Proteomes" id="UP000574067"/>
    </source>
</evidence>
<feature type="binding site" evidence="10">
    <location>
        <position position="56"/>
    </location>
    <ligand>
        <name>substrate</name>
    </ligand>
</feature>
<dbReference type="GO" id="GO:0008422">
    <property type="term" value="F:beta-glucosidase activity"/>
    <property type="evidence" value="ECO:0007669"/>
    <property type="project" value="UniProtKB-EC"/>
</dbReference>
<comment type="catalytic activity">
    <reaction evidence="1 11">
        <text>Hydrolysis of terminal, non-reducing beta-D-glucosyl residues with release of beta-D-glucose.</text>
        <dbReference type="EC" id="3.2.1.21"/>
    </reaction>
</comment>
<evidence type="ECO:0000256" key="7">
    <source>
        <dbReference type="ARBA" id="ARBA00023295"/>
    </source>
</evidence>
<dbReference type="Pfam" id="PF00232">
    <property type="entry name" value="Glyco_hydro_1"/>
    <property type="match status" value="1"/>
</dbReference>
<gene>
    <name evidence="13" type="ORF">HHL10_15550</name>
</gene>
<keyword evidence="8" id="KW-0624">Polysaccharide degradation</keyword>
<dbReference type="RefSeq" id="WP_169161306.1">
    <property type="nucleotide sequence ID" value="NZ_JABBFW010000010.1"/>
</dbReference>
<keyword evidence="4 11" id="KW-0378">Hydrolase</keyword>
<keyword evidence="7 11" id="KW-0326">Glycosidase</keyword>
<evidence type="ECO:0000256" key="2">
    <source>
        <dbReference type="ARBA" id="ARBA00010838"/>
    </source>
</evidence>
<dbReference type="InterPro" id="IPR001360">
    <property type="entry name" value="Glyco_hydro_1"/>
</dbReference>
<sequence>MTGIPRRTLFQLAGASAAALAAPGLSPARAAGAMPAENAADFPPGFLWGAATSAYQIEGAPEADGKGPSIWDTFAHTPGKISDGSTGDVACDHYHRWREDIDLMKRLGLQAYRFSISWPRIFPEGTGRPNRRGMDFYSRLVDGLLEAGIQPYATLFHWDLPQSLQDRFGGWEGRETAQAFADYAGHVAAVLSDRVKHFFTINEFFTFVELGHQIGIHAPGLKLPPARVNQVRHHALLAHGLAVQAIRARSRRGTLVGPAENLMTCVPVIETPAHVAAAQAAMRDVNGGYTTAMLEGRYPPRWLEKLGADAPRVAADDLGIIGAPLDFFGANVYAPFFYVRAIDAEPGYEVIPLPETYPKFPHSTWLRMGPEGLYWAVRHLASIWNVKSIHVTENGCGTKDTPNAAGEMLDVDRIAYTRHYLMQLQRATAEGVPVRSYFHWSLMDNFEWADGLTTQRFGLVHVDFDTQRRTPKLSAEQYREVIRHHRVV</sequence>